<evidence type="ECO:0000313" key="3">
    <source>
        <dbReference type="Proteomes" id="UP000284842"/>
    </source>
</evidence>
<name>A0A409YSC5_9AGAR</name>
<feature type="region of interest" description="Disordered" evidence="1">
    <location>
        <begin position="1"/>
        <end position="20"/>
    </location>
</feature>
<protein>
    <submittedName>
        <fullName evidence="2">Uncharacterized protein</fullName>
    </submittedName>
</protein>
<gene>
    <name evidence="2" type="ORF">CVT24_006649</name>
</gene>
<keyword evidence="3" id="KW-1185">Reference proteome</keyword>
<reference evidence="2 3" key="1">
    <citation type="journal article" date="2018" name="Evol. Lett.">
        <title>Horizontal gene cluster transfer increased hallucinogenic mushroom diversity.</title>
        <authorList>
            <person name="Reynolds H.T."/>
            <person name="Vijayakumar V."/>
            <person name="Gluck-Thaler E."/>
            <person name="Korotkin H.B."/>
            <person name="Matheny P.B."/>
            <person name="Slot J.C."/>
        </authorList>
    </citation>
    <scope>NUCLEOTIDE SEQUENCE [LARGE SCALE GENOMIC DNA]</scope>
    <source>
        <strain evidence="2 3">2629</strain>
    </source>
</reference>
<organism evidence="2 3">
    <name type="scientific">Panaeolus cyanescens</name>
    <dbReference type="NCBI Taxonomy" id="181874"/>
    <lineage>
        <taxon>Eukaryota</taxon>
        <taxon>Fungi</taxon>
        <taxon>Dikarya</taxon>
        <taxon>Basidiomycota</taxon>
        <taxon>Agaricomycotina</taxon>
        <taxon>Agaricomycetes</taxon>
        <taxon>Agaricomycetidae</taxon>
        <taxon>Agaricales</taxon>
        <taxon>Agaricineae</taxon>
        <taxon>Galeropsidaceae</taxon>
        <taxon>Panaeolus</taxon>
    </lineage>
</organism>
<feature type="non-terminal residue" evidence="2">
    <location>
        <position position="95"/>
    </location>
</feature>
<dbReference type="Proteomes" id="UP000284842">
    <property type="component" value="Unassembled WGS sequence"/>
</dbReference>
<dbReference type="OrthoDB" id="3252634at2759"/>
<proteinExistence type="predicted"/>
<evidence type="ECO:0000313" key="2">
    <source>
        <dbReference type="EMBL" id="PPR05925.1"/>
    </source>
</evidence>
<evidence type="ECO:0000256" key="1">
    <source>
        <dbReference type="SAM" id="MobiDB-lite"/>
    </source>
</evidence>
<dbReference type="EMBL" id="NHTK01000735">
    <property type="protein sequence ID" value="PPR05925.1"/>
    <property type="molecule type" value="Genomic_DNA"/>
</dbReference>
<dbReference type="STRING" id="181874.A0A409YSC5"/>
<dbReference type="InParanoid" id="A0A409YSC5"/>
<accession>A0A409YSC5</accession>
<dbReference type="AlphaFoldDB" id="A0A409YSC5"/>
<sequence>MANSNTMPLRGDRSAPTFDPARPRELKRYFADLDYLFKDCNITNEEIKIASATRYVDFDTAELWETLPEFSAAEPKFANFKKAVLLLYPEAADSD</sequence>
<comment type="caution">
    <text evidence="2">The sequence shown here is derived from an EMBL/GenBank/DDBJ whole genome shotgun (WGS) entry which is preliminary data.</text>
</comment>